<keyword evidence="4" id="KW-1185">Reference proteome</keyword>
<comment type="caution">
    <text evidence="3">The sequence shown here is derived from an EMBL/GenBank/DDBJ whole genome shotgun (WGS) entry which is preliminary data.</text>
</comment>
<feature type="domain" description="OCRE" evidence="2">
    <location>
        <begin position="48"/>
        <end position="75"/>
    </location>
</feature>
<sequence length="378" mass="42544">MAANTIDLLSQVTMKTPHNPPHKMTVKGLETASIGNMPSPSEYGIAPTFRWDCNSGHFYDPNSGYYFDVVRKLYYFQAAIITSTESRTQGFVLTKECVLYGMEKNVLPFFVVVGCFLVFWANDDNKKIKIEPNSKSSSSLSVEDKNDDEKRSKTDKEKGKKKTGALRFSLLGNKPNINVNNSSNDQSSLLPSNSDETSVSQATNANLNSMNTSSPIDLAAIVHPSLLEQANSFLDYNRHCCMLCRRNLKNTEKLHQHAIYSQLHKNNLIQWNLQQMNQQQMAQTNAIHASTSTNGSATATARTWQPNMPIEMAAPIVTQAHQNTAQKNERSNGNGSLNPMSESDSYVVVFLFMHFFFQLFANFWNIESYLVCLLWSYL</sequence>
<dbReference type="Proteomes" id="UP000023152">
    <property type="component" value="Unassembled WGS sequence"/>
</dbReference>
<protein>
    <recommendedName>
        <fullName evidence="2">OCRE domain-containing protein</fullName>
    </recommendedName>
</protein>
<feature type="compositionally biased region" description="Basic and acidic residues" evidence="1">
    <location>
        <begin position="142"/>
        <end position="158"/>
    </location>
</feature>
<dbReference type="Pfam" id="PF17780">
    <property type="entry name" value="OCRE"/>
    <property type="match status" value="1"/>
</dbReference>
<feature type="compositionally biased region" description="Low complexity" evidence="1">
    <location>
        <begin position="175"/>
        <end position="195"/>
    </location>
</feature>
<dbReference type="CDD" id="cd16163">
    <property type="entry name" value="OCRE_RBM6"/>
    <property type="match status" value="1"/>
</dbReference>
<dbReference type="InterPro" id="IPR035617">
    <property type="entry name" value="RBM6_OCRE"/>
</dbReference>
<proteinExistence type="predicted"/>
<evidence type="ECO:0000313" key="4">
    <source>
        <dbReference type="Proteomes" id="UP000023152"/>
    </source>
</evidence>
<organism evidence="3 4">
    <name type="scientific">Reticulomyxa filosa</name>
    <dbReference type="NCBI Taxonomy" id="46433"/>
    <lineage>
        <taxon>Eukaryota</taxon>
        <taxon>Sar</taxon>
        <taxon>Rhizaria</taxon>
        <taxon>Retaria</taxon>
        <taxon>Foraminifera</taxon>
        <taxon>Monothalamids</taxon>
        <taxon>Reticulomyxidae</taxon>
        <taxon>Reticulomyxa</taxon>
    </lineage>
</organism>
<dbReference type="AlphaFoldDB" id="X6M3J4"/>
<gene>
    <name evidence="3" type="ORF">RFI_28840</name>
</gene>
<accession>X6M3J4</accession>
<dbReference type="EMBL" id="ASPP01024893">
    <property type="protein sequence ID" value="ETO08543.1"/>
    <property type="molecule type" value="Genomic_DNA"/>
</dbReference>
<name>X6M3J4_RETFI</name>
<evidence type="ECO:0000259" key="2">
    <source>
        <dbReference type="Pfam" id="PF17780"/>
    </source>
</evidence>
<feature type="region of interest" description="Disordered" evidence="1">
    <location>
        <begin position="131"/>
        <end position="201"/>
    </location>
</feature>
<reference evidence="3 4" key="1">
    <citation type="journal article" date="2013" name="Curr. Biol.">
        <title>The Genome of the Foraminiferan Reticulomyxa filosa.</title>
        <authorList>
            <person name="Glockner G."/>
            <person name="Hulsmann N."/>
            <person name="Schleicher M."/>
            <person name="Noegel A.A."/>
            <person name="Eichinger L."/>
            <person name="Gallinger C."/>
            <person name="Pawlowski J."/>
            <person name="Sierra R."/>
            <person name="Euteneuer U."/>
            <person name="Pillet L."/>
            <person name="Moustafa A."/>
            <person name="Platzer M."/>
            <person name="Groth M."/>
            <person name="Szafranski K."/>
            <person name="Schliwa M."/>
        </authorList>
    </citation>
    <scope>NUCLEOTIDE SEQUENCE [LARGE SCALE GENOMIC DNA]</scope>
</reference>
<evidence type="ECO:0000256" key="1">
    <source>
        <dbReference type="SAM" id="MobiDB-lite"/>
    </source>
</evidence>
<evidence type="ECO:0000313" key="3">
    <source>
        <dbReference type="EMBL" id="ETO08543.1"/>
    </source>
</evidence>
<dbReference type="InterPro" id="IPR041591">
    <property type="entry name" value="OCRE"/>
</dbReference>
<dbReference type="OrthoDB" id="29221at2759"/>